<dbReference type="AlphaFoldDB" id="A0A6P8Y8H7"/>
<gene>
    <name evidence="6" type="primary">LOC117640537</name>
</gene>
<evidence type="ECO:0000256" key="1">
    <source>
        <dbReference type="ARBA" id="ARBA00023157"/>
    </source>
</evidence>
<dbReference type="GeneID" id="117640537"/>
<dbReference type="InterPro" id="IPR033116">
    <property type="entry name" value="TRYPSIN_SER"/>
</dbReference>
<organism evidence="6">
    <name type="scientific">Thrips palmi</name>
    <name type="common">Melon thrips</name>
    <dbReference type="NCBI Taxonomy" id="161013"/>
    <lineage>
        <taxon>Eukaryota</taxon>
        <taxon>Metazoa</taxon>
        <taxon>Ecdysozoa</taxon>
        <taxon>Arthropoda</taxon>
        <taxon>Hexapoda</taxon>
        <taxon>Insecta</taxon>
        <taxon>Pterygota</taxon>
        <taxon>Neoptera</taxon>
        <taxon>Paraneoptera</taxon>
        <taxon>Thysanoptera</taxon>
        <taxon>Terebrantia</taxon>
        <taxon>Thripoidea</taxon>
        <taxon>Thripidae</taxon>
        <taxon>Thrips</taxon>
    </lineage>
</organism>
<evidence type="ECO:0000256" key="2">
    <source>
        <dbReference type="ARBA" id="ARBA00024195"/>
    </source>
</evidence>
<accession>A0A6P8Y8H7</accession>
<dbReference type="Proteomes" id="UP000515158">
    <property type="component" value="Unplaced"/>
</dbReference>
<dbReference type="InterPro" id="IPR001314">
    <property type="entry name" value="Peptidase_S1A"/>
</dbReference>
<dbReference type="InterPro" id="IPR009003">
    <property type="entry name" value="Peptidase_S1_PA"/>
</dbReference>
<evidence type="ECO:0000313" key="6">
    <source>
        <dbReference type="RefSeq" id="XP_034232960.1"/>
    </source>
</evidence>
<dbReference type="CDD" id="cd00190">
    <property type="entry name" value="Tryp_SPc"/>
    <property type="match status" value="1"/>
</dbReference>
<reference evidence="6" key="1">
    <citation type="submission" date="2025-08" db="UniProtKB">
        <authorList>
            <consortium name="RefSeq"/>
        </authorList>
    </citation>
    <scope>IDENTIFICATION</scope>
    <source>
        <tissue evidence="6">Total insect</tissue>
    </source>
</reference>
<keyword evidence="5" id="KW-1185">Reference proteome</keyword>
<dbReference type="PANTHER" id="PTHR24256">
    <property type="entry name" value="TRYPTASE-RELATED"/>
    <property type="match status" value="1"/>
</dbReference>
<comment type="similarity">
    <text evidence="2">Belongs to the peptidase S1 family. CLIP subfamily.</text>
</comment>
<keyword evidence="3" id="KW-0732">Signal</keyword>
<feature type="signal peptide" evidence="3">
    <location>
        <begin position="1"/>
        <end position="24"/>
    </location>
</feature>
<feature type="chain" id="PRO_5027820001" evidence="3">
    <location>
        <begin position="25"/>
        <end position="271"/>
    </location>
</feature>
<dbReference type="GO" id="GO:0004252">
    <property type="term" value="F:serine-type endopeptidase activity"/>
    <property type="evidence" value="ECO:0007669"/>
    <property type="project" value="InterPro"/>
</dbReference>
<dbReference type="InParanoid" id="A0A6P8Y8H7"/>
<dbReference type="Gene3D" id="2.40.10.10">
    <property type="entry name" value="Trypsin-like serine proteases"/>
    <property type="match status" value="1"/>
</dbReference>
<dbReference type="PROSITE" id="PS50240">
    <property type="entry name" value="TRYPSIN_DOM"/>
    <property type="match status" value="1"/>
</dbReference>
<feature type="domain" description="Peptidase S1" evidence="4">
    <location>
        <begin position="25"/>
        <end position="266"/>
    </location>
</feature>
<evidence type="ECO:0000259" key="4">
    <source>
        <dbReference type="PROSITE" id="PS50240"/>
    </source>
</evidence>
<evidence type="ECO:0000256" key="3">
    <source>
        <dbReference type="SAM" id="SignalP"/>
    </source>
</evidence>
<dbReference type="PROSITE" id="PS00135">
    <property type="entry name" value="TRYPSIN_SER"/>
    <property type="match status" value="1"/>
</dbReference>
<name>A0A6P8Y8H7_THRPL</name>
<dbReference type="InterPro" id="IPR001254">
    <property type="entry name" value="Trypsin_dom"/>
</dbReference>
<evidence type="ECO:0000313" key="5">
    <source>
        <dbReference type="Proteomes" id="UP000515158"/>
    </source>
</evidence>
<dbReference type="Pfam" id="PF00089">
    <property type="entry name" value="Trypsin"/>
    <property type="match status" value="1"/>
</dbReference>
<dbReference type="SMART" id="SM00020">
    <property type="entry name" value="Tryp_SPc"/>
    <property type="match status" value="1"/>
</dbReference>
<proteinExistence type="inferred from homology"/>
<dbReference type="OrthoDB" id="5565075at2759"/>
<dbReference type="InterPro" id="IPR043504">
    <property type="entry name" value="Peptidase_S1_PA_chymotrypsin"/>
</dbReference>
<dbReference type="SUPFAM" id="SSF50494">
    <property type="entry name" value="Trypsin-like serine proteases"/>
    <property type="match status" value="1"/>
</dbReference>
<keyword evidence="1" id="KW-1015">Disulfide bond</keyword>
<dbReference type="GO" id="GO:0006508">
    <property type="term" value="P:proteolysis"/>
    <property type="evidence" value="ECO:0007669"/>
    <property type="project" value="InterPro"/>
</dbReference>
<dbReference type="PRINTS" id="PR00722">
    <property type="entry name" value="CHYMOTRYPSIN"/>
</dbReference>
<sequence length="271" mass="29367">MQALRLVTLLSAIILLQNAPDVAAISGGKMALPGQFPYQALIQPLDESGRVGAAFCSGVLIDPHWVLTAASCLNKNSDFNQVTLGAFDLSLATEETRLTYLTTTMAVHDGYNPDTKENDIALIKLDVAPEQNAFISPVRLPAKKQAKKSFVLWDGAVSGWGYTGKDDKTGGNWVLRWFDSRVEPNFWCSLRNGAQAVHDSHLCLSSIWKKGTCSGDSGSPVVITEWDGKPTLVGIATNEARSCGTHNPPVFTRVTSHLDWINKATGIALRE</sequence>
<dbReference type="KEGG" id="tpal:117640537"/>
<dbReference type="InterPro" id="IPR051487">
    <property type="entry name" value="Ser/Thr_Proteases_Immune/Dev"/>
</dbReference>
<dbReference type="FunFam" id="2.40.10.10:FF:000068">
    <property type="entry name" value="transmembrane protease serine 2"/>
    <property type="match status" value="1"/>
</dbReference>
<protein>
    <submittedName>
        <fullName evidence="6">Brachyurin-like</fullName>
    </submittedName>
</protein>
<dbReference type="RefSeq" id="XP_034232960.1">
    <property type="nucleotide sequence ID" value="XM_034377069.1"/>
</dbReference>